<evidence type="ECO:0000256" key="3">
    <source>
        <dbReference type="ARBA" id="ARBA00022763"/>
    </source>
</evidence>
<dbReference type="GO" id="GO:0003697">
    <property type="term" value="F:single-stranded DNA binding"/>
    <property type="evidence" value="ECO:0007669"/>
    <property type="project" value="InterPro"/>
</dbReference>
<dbReference type="Gene3D" id="3.90.1680.10">
    <property type="entry name" value="SOS response associated peptidase-like"/>
    <property type="match status" value="1"/>
</dbReference>
<dbReference type="Pfam" id="PF02586">
    <property type="entry name" value="SRAP"/>
    <property type="match status" value="1"/>
</dbReference>
<comment type="similarity">
    <text evidence="1">Belongs to the SOS response-associated peptidase family.</text>
</comment>
<evidence type="ECO:0000313" key="9">
    <source>
        <dbReference type="EMBL" id="CAI9107300.1"/>
    </source>
</evidence>
<evidence type="ECO:0000313" key="10">
    <source>
        <dbReference type="Proteomes" id="UP001161247"/>
    </source>
</evidence>
<keyword evidence="4" id="KW-0378">Hydrolase</keyword>
<feature type="region of interest" description="Disordered" evidence="8">
    <location>
        <begin position="260"/>
        <end position="415"/>
    </location>
</feature>
<gene>
    <name evidence="9" type="ORF">OLC1_LOCUS15650</name>
</gene>
<reference evidence="9" key="1">
    <citation type="submission" date="2023-03" db="EMBL/GenBank/DDBJ databases">
        <authorList>
            <person name="Julca I."/>
        </authorList>
    </citation>
    <scope>NUCLEOTIDE SEQUENCE</scope>
</reference>
<feature type="compositionally biased region" description="Basic and acidic residues" evidence="8">
    <location>
        <begin position="322"/>
        <end position="353"/>
    </location>
</feature>
<feature type="compositionally biased region" description="Polar residues" evidence="8">
    <location>
        <begin position="300"/>
        <end position="309"/>
    </location>
</feature>
<dbReference type="GO" id="GO:0008233">
    <property type="term" value="F:peptidase activity"/>
    <property type="evidence" value="ECO:0007669"/>
    <property type="project" value="UniProtKB-KW"/>
</dbReference>
<dbReference type="EMBL" id="OX459122">
    <property type="protein sequence ID" value="CAI9107300.1"/>
    <property type="molecule type" value="Genomic_DNA"/>
</dbReference>
<dbReference type="PANTHER" id="PTHR13604">
    <property type="entry name" value="DC12-RELATED"/>
    <property type="match status" value="1"/>
</dbReference>
<evidence type="ECO:0000256" key="7">
    <source>
        <dbReference type="ARBA" id="ARBA00023239"/>
    </source>
</evidence>
<evidence type="ECO:0000256" key="6">
    <source>
        <dbReference type="ARBA" id="ARBA00023125"/>
    </source>
</evidence>
<evidence type="ECO:0000256" key="1">
    <source>
        <dbReference type="ARBA" id="ARBA00008136"/>
    </source>
</evidence>
<evidence type="ECO:0000256" key="5">
    <source>
        <dbReference type="ARBA" id="ARBA00023124"/>
    </source>
</evidence>
<dbReference type="AlphaFoldDB" id="A0AAV1DHS4"/>
<keyword evidence="2" id="KW-0645">Protease</keyword>
<dbReference type="InterPro" id="IPR003738">
    <property type="entry name" value="SRAP"/>
</dbReference>
<protein>
    <submittedName>
        <fullName evidence="9">OLC1v1006625C1</fullName>
    </submittedName>
</protein>
<keyword evidence="7" id="KW-0456">Lyase</keyword>
<feature type="compositionally biased region" description="Basic and acidic residues" evidence="8">
    <location>
        <begin position="260"/>
        <end position="295"/>
    </location>
</feature>
<keyword evidence="6" id="KW-0238">DNA-binding</keyword>
<accession>A0AAV1DHS4</accession>
<proteinExistence type="inferred from homology"/>
<dbReference type="GO" id="GO:0106300">
    <property type="term" value="P:protein-DNA covalent cross-linking repair"/>
    <property type="evidence" value="ECO:0007669"/>
    <property type="project" value="InterPro"/>
</dbReference>
<dbReference type="Proteomes" id="UP001161247">
    <property type="component" value="Chromosome 5"/>
</dbReference>
<dbReference type="GO" id="GO:0006508">
    <property type="term" value="P:proteolysis"/>
    <property type="evidence" value="ECO:0007669"/>
    <property type="project" value="UniProtKB-KW"/>
</dbReference>
<dbReference type="InterPro" id="IPR036590">
    <property type="entry name" value="SRAP-like"/>
</dbReference>
<keyword evidence="10" id="KW-1185">Reference proteome</keyword>
<dbReference type="SUPFAM" id="SSF143081">
    <property type="entry name" value="BB1717-like"/>
    <property type="match status" value="1"/>
</dbReference>
<keyword evidence="5" id="KW-0190">Covalent protein-DNA linkage</keyword>
<name>A0AAV1DHS4_OLDCO</name>
<dbReference type="GO" id="GO:0016829">
    <property type="term" value="F:lyase activity"/>
    <property type="evidence" value="ECO:0007669"/>
    <property type="project" value="UniProtKB-KW"/>
</dbReference>
<evidence type="ECO:0000256" key="4">
    <source>
        <dbReference type="ARBA" id="ARBA00022801"/>
    </source>
</evidence>
<keyword evidence="3" id="KW-0227">DNA damage</keyword>
<organism evidence="9 10">
    <name type="scientific">Oldenlandia corymbosa var. corymbosa</name>
    <dbReference type="NCBI Taxonomy" id="529605"/>
    <lineage>
        <taxon>Eukaryota</taxon>
        <taxon>Viridiplantae</taxon>
        <taxon>Streptophyta</taxon>
        <taxon>Embryophyta</taxon>
        <taxon>Tracheophyta</taxon>
        <taxon>Spermatophyta</taxon>
        <taxon>Magnoliopsida</taxon>
        <taxon>eudicotyledons</taxon>
        <taxon>Gunneridae</taxon>
        <taxon>Pentapetalae</taxon>
        <taxon>asterids</taxon>
        <taxon>lamiids</taxon>
        <taxon>Gentianales</taxon>
        <taxon>Rubiaceae</taxon>
        <taxon>Rubioideae</taxon>
        <taxon>Spermacoceae</taxon>
        <taxon>Hedyotis-Oldenlandia complex</taxon>
        <taxon>Oldenlandia</taxon>
    </lineage>
</organism>
<dbReference type="PANTHER" id="PTHR13604:SF0">
    <property type="entry name" value="ABASIC SITE PROCESSING PROTEIN HMCES"/>
    <property type="match status" value="1"/>
</dbReference>
<evidence type="ECO:0000256" key="8">
    <source>
        <dbReference type="SAM" id="MobiDB-lite"/>
    </source>
</evidence>
<evidence type="ECO:0000256" key="2">
    <source>
        <dbReference type="ARBA" id="ARBA00022670"/>
    </source>
</evidence>
<sequence>MCGRARCTMRPDDIPRACHLNGRSVRHVDMNRYRPAYNVSPGFNLPVVRREDGGDGQAQQEGAVIQCMKWGLIPSFTKKTQKPDHYMMFNARSESLREKASFRRLIPNNRCLVTFEGFYEWKKDGSKKQPYYIYFKDGRPLVFAALFDSWKNAEGEIIYTFTIVTTSSSSTLEWLHDRMPVVLSDKESTDLWLNGSASANFDTLLKPYGESDLVWHPVTTAMGKPSFDGPECVNEIQLKRDETKTISQFFAKKGVNSQKEVKSENRTIKEEPESLKEETETEVKDIFEPEEKKELETEDVANNQLLARSNESDAKSAVSDVCSERATKLPAKREYEVSSDDKTHSDNANEKLHGSPVKKKSRGVNDDHDTMVNPGEHTKKMSPGKPSKPAAGLGRKKAPSSGDKQPTLFSYFGKG</sequence>